<dbReference type="Proteomes" id="UP001529510">
    <property type="component" value="Unassembled WGS sequence"/>
</dbReference>
<dbReference type="EMBL" id="JAMKFB020000023">
    <property type="protein sequence ID" value="KAL0157480.1"/>
    <property type="molecule type" value="Genomic_DNA"/>
</dbReference>
<accession>A0ABD0N752</accession>
<organism evidence="1 2">
    <name type="scientific">Cirrhinus mrigala</name>
    <name type="common">Mrigala</name>
    <dbReference type="NCBI Taxonomy" id="683832"/>
    <lineage>
        <taxon>Eukaryota</taxon>
        <taxon>Metazoa</taxon>
        <taxon>Chordata</taxon>
        <taxon>Craniata</taxon>
        <taxon>Vertebrata</taxon>
        <taxon>Euteleostomi</taxon>
        <taxon>Actinopterygii</taxon>
        <taxon>Neopterygii</taxon>
        <taxon>Teleostei</taxon>
        <taxon>Ostariophysi</taxon>
        <taxon>Cypriniformes</taxon>
        <taxon>Cyprinidae</taxon>
        <taxon>Labeoninae</taxon>
        <taxon>Labeonini</taxon>
        <taxon>Cirrhinus</taxon>
    </lineage>
</organism>
<protein>
    <submittedName>
        <fullName evidence="1">Uncharacterized protein</fullName>
    </submittedName>
</protein>
<proteinExistence type="predicted"/>
<comment type="caution">
    <text evidence="1">The sequence shown here is derived from an EMBL/GenBank/DDBJ whole genome shotgun (WGS) entry which is preliminary data.</text>
</comment>
<dbReference type="AlphaFoldDB" id="A0ABD0N752"/>
<evidence type="ECO:0000313" key="1">
    <source>
        <dbReference type="EMBL" id="KAL0157480.1"/>
    </source>
</evidence>
<sequence length="73" mass="8069">WCREGRSRLVGSVTMSIDMRAEAGKGGAKQSCCPSRCWFIWRKKKKQRSVGLNVSLNCGLRADSVDGYGNNSD</sequence>
<keyword evidence="2" id="KW-1185">Reference proteome</keyword>
<gene>
    <name evidence="1" type="ORF">M9458_045556</name>
</gene>
<reference evidence="1 2" key="1">
    <citation type="submission" date="2024-05" db="EMBL/GenBank/DDBJ databases">
        <title>Genome sequencing and assembly of Indian major carp, Cirrhinus mrigala (Hamilton, 1822).</title>
        <authorList>
            <person name="Mohindra V."/>
            <person name="Chowdhury L.M."/>
            <person name="Lal K."/>
            <person name="Jena J.K."/>
        </authorList>
    </citation>
    <scope>NUCLEOTIDE SEQUENCE [LARGE SCALE GENOMIC DNA]</scope>
    <source>
        <strain evidence="1">CM1030</strain>
        <tissue evidence="1">Blood</tissue>
    </source>
</reference>
<evidence type="ECO:0000313" key="2">
    <source>
        <dbReference type="Proteomes" id="UP001529510"/>
    </source>
</evidence>
<feature type="non-terminal residue" evidence="1">
    <location>
        <position position="1"/>
    </location>
</feature>
<name>A0ABD0N752_CIRMR</name>